<organism evidence="1">
    <name type="scientific">uncultured Caudovirales phage</name>
    <dbReference type="NCBI Taxonomy" id="2100421"/>
    <lineage>
        <taxon>Viruses</taxon>
        <taxon>Duplodnaviria</taxon>
        <taxon>Heunggongvirae</taxon>
        <taxon>Uroviricota</taxon>
        <taxon>Caudoviricetes</taxon>
        <taxon>Peduoviridae</taxon>
        <taxon>Maltschvirus</taxon>
        <taxon>Maltschvirus maltsch</taxon>
    </lineage>
</organism>
<sequence length="92" mass="10743">MIKQLLAYLKKHRYTHVDCRTVDGINYRIKFLVPGKGGFDLVIHENTDFGDICGVIENTILWRERHKLVLSTIGFSRGNEEEDDNDFEEDED</sequence>
<accession>A0A6J5M715</accession>
<proteinExistence type="predicted"/>
<protein>
    <submittedName>
        <fullName evidence="1">Uncharacterized protein</fullName>
    </submittedName>
</protein>
<name>A0A6J5M715_9CAUD</name>
<gene>
    <name evidence="1" type="ORF">UFOVP448_42</name>
</gene>
<dbReference type="EMBL" id="LR796422">
    <property type="protein sequence ID" value="CAB4142835.1"/>
    <property type="molecule type" value="Genomic_DNA"/>
</dbReference>
<reference evidence="1" key="1">
    <citation type="submission" date="2020-04" db="EMBL/GenBank/DDBJ databases">
        <authorList>
            <person name="Chiriac C."/>
            <person name="Salcher M."/>
            <person name="Ghai R."/>
            <person name="Kavagutti S V."/>
        </authorList>
    </citation>
    <scope>NUCLEOTIDE SEQUENCE</scope>
</reference>
<evidence type="ECO:0000313" key="1">
    <source>
        <dbReference type="EMBL" id="CAB4142835.1"/>
    </source>
</evidence>